<keyword evidence="2" id="KW-1185">Reference proteome</keyword>
<reference evidence="1 2" key="1">
    <citation type="submission" date="2024-10" db="EMBL/GenBank/DDBJ databases">
        <title>The Natural Products Discovery Center: Release of the First 8490 Sequenced Strains for Exploring Actinobacteria Biosynthetic Diversity.</title>
        <authorList>
            <person name="Kalkreuter E."/>
            <person name="Kautsar S.A."/>
            <person name="Yang D."/>
            <person name="Bader C.D."/>
            <person name="Teijaro C.N."/>
            <person name="Fluegel L."/>
            <person name="Davis C.M."/>
            <person name="Simpson J.R."/>
            <person name="Lauterbach L."/>
            <person name="Steele A.D."/>
            <person name="Gui C."/>
            <person name="Meng S."/>
            <person name="Li G."/>
            <person name="Viehrig K."/>
            <person name="Ye F."/>
            <person name="Su P."/>
            <person name="Kiefer A.F."/>
            <person name="Nichols A."/>
            <person name="Cepeda A.J."/>
            <person name="Yan W."/>
            <person name="Fan B."/>
            <person name="Jiang Y."/>
            <person name="Adhikari A."/>
            <person name="Zheng C.-J."/>
            <person name="Schuster L."/>
            <person name="Cowan T.M."/>
            <person name="Smanski M.J."/>
            <person name="Chevrette M.G."/>
            <person name="De Carvalho L.P.S."/>
            <person name="Shen B."/>
        </authorList>
    </citation>
    <scope>NUCLEOTIDE SEQUENCE [LARGE SCALE GENOMIC DNA]</scope>
    <source>
        <strain evidence="1 2">NPDC005497</strain>
    </source>
</reference>
<protein>
    <recommendedName>
        <fullName evidence="3">Phage head morphogenesis domain-containing protein</fullName>
    </recommendedName>
</protein>
<organism evidence="1 2">
    <name type="scientific">Streptomyces tibetensis</name>
    <dbReference type="NCBI Taxonomy" id="2382123"/>
    <lineage>
        <taxon>Bacteria</taxon>
        <taxon>Bacillati</taxon>
        <taxon>Actinomycetota</taxon>
        <taxon>Actinomycetes</taxon>
        <taxon>Kitasatosporales</taxon>
        <taxon>Streptomycetaceae</taxon>
        <taxon>Streptomyces</taxon>
    </lineage>
</organism>
<evidence type="ECO:0000313" key="2">
    <source>
        <dbReference type="Proteomes" id="UP001601422"/>
    </source>
</evidence>
<proteinExistence type="predicted"/>
<sequence>MTTPVRRRGRTLRQRLLAYITDAVSRLRRAWSILTTAQTRLLNALAAIRPGRAAANSRRLRAAIAVFNTSLAEFNRQALAFAERWAATDLPVIYREGAWTLLDNADRRNALFAWTARHQAAITGLSAQYYADLTGRIAEALRRARAFLRAAQDASRSPDATRFDAESLRRDHPLGTVIYANDARHPVDAWARASITWQAVTAANTAAARTALDELGTEWLEVRDGPDCGWREHSDPDRANRTLRTVQDALAHPSAHPHCQRELLPRLDLIGRTEIRTGAPL</sequence>
<dbReference type="Proteomes" id="UP001601422">
    <property type="component" value="Unassembled WGS sequence"/>
</dbReference>
<dbReference type="RefSeq" id="WP_389835542.1">
    <property type="nucleotide sequence ID" value="NZ_JBIAJP010000021.1"/>
</dbReference>
<accession>A0ABW6N8I2</accession>
<name>A0ABW6N8I2_9ACTN</name>
<evidence type="ECO:0000313" key="1">
    <source>
        <dbReference type="EMBL" id="MFF0009592.1"/>
    </source>
</evidence>
<dbReference type="EMBL" id="JBIAJP010000021">
    <property type="protein sequence ID" value="MFF0009592.1"/>
    <property type="molecule type" value="Genomic_DNA"/>
</dbReference>
<comment type="caution">
    <text evidence="1">The sequence shown here is derived from an EMBL/GenBank/DDBJ whole genome shotgun (WGS) entry which is preliminary data.</text>
</comment>
<evidence type="ECO:0008006" key="3">
    <source>
        <dbReference type="Google" id="ProtNLM"/>
    </source>
</evidence>
<gene>
    <name evidence="1" type="ORF">ACFYQT_40060</name>
</gene>